<sequence>MIQSGKKEEDGMARYGLNPNQALFLATFPPRSLFPEQFISQSKLQGVQEHIKKSLERVTLHKQQPTEDARENG</sequence>
<dbReference type="EMBL" id="CALTRL010003198">
    <property type="protein sequence ID" value="CAH7678514.1"/>
    <property type="molecule type" value="Genomic_DNA"/>
</dbReference>
<reference evidence="1" key="1">
    <citation type="submission" date="2022-06" db="EMBL/GenBank/DDBJ databases">
        <authorList>
            <consortium name="SYNGENTA / RWTH Aachen University"/>
        </authorList>
    </citation>
    <scope>NUCLEOTIDE SEQUENCE</scope>
</reference>
<dbReference type="AlphaFoldDB" id="A0AAV0B2K7"/>
<accession>A0AAV0B2K7</accession>
<gene>
    <name evidence="1" type="ORF">PPACK8108_LOCUS13042</name>
</gene>
<comment type="caution">
    <text evidence="1">The sequence shown here is derived from an EMBL/GenBank/DDBJ whole genome shotgun (WGS) entry which is preliminary data.</text>
</comment>
<proteinExistence type="predicted"/>
<evidence type="ECO:0000313" key="2">
    <source>
        <dbReference type="Proteomes" id="UP001153365"/>
    </source>
</evidence>
<name>A0AAV0B2K7_PHAPC</name>
<organism evidence="1 2">
    <name type="scientific">Phakopsora pachyrhizi</name>
    <name type="common">Asian soybean rust disease fungus</name>
    <dbReference type="NCBI Taxonomy" id="170000"/>
    <lineage>
        <taxon>Eukaryota</taxon>
        <taxon>Fungi</taxon>
        <taxon>Dikarya</taxon>
        <taxon>Basidiomycota</taxon>
        <taxon>Pucciniomycotina</taxon>
        <taxon>Pucciniomycetes</taxon>
        <taxon>Pucciniales</taxon>
        <taxon>Phakopsoraceae</taxon>
        <taxon>Phakopsora</taxon>
    </lineage>
</organism>
<evidence type="ECO:0000313" key="1">
    <source>
        <dbReference type="EMBL" id="CAH7678514.1"/>
    </source>
</evidence>
<keyword evidence="2" id="KW-1185">Reference proteome</keyword>
<protein>
    <submittedName>
        <fullName evidence="1">Uncharacterized protein</fullName>
    </submittedName>
</protein>
<dbReference type="Proteomes" id="UP001153365">
    <property type="component" value="Unassembled WGS sequence"/>
</dbReference>